<dbReference type="InterPro" id="IPR006311">
    <property type="entry name" value="TAT_signal"/>
</dbReference>
<dbReference type="RefSeq" id="WP_136451238.1">
    <property type="nucleotide sequence ID" value="NZ_SSTI01000004.1"/>
</dbReference>
<dbReference type="PROSITE" id="PS51318">
    <property type="entry name" value="TAT"/>
    <property type="match status" value="1"/>
</dbReference>
<name>A0ABY2QIV3_9SPHN</name>
<gene>
    <name evidence="1" type="ORF">E5988_07290</name>
</gene>
<proteinExistence type="predicted"/>
<accession>A0ABY2QIV3</accession>
<dbReference type="Proteomes" id="UP000308038">
    <property type="component" value="Unassembled WGS sequence"/>
</dbReference>
<evidence type="ECO:0000313" key="2">
    <source>
        <dbReference type="Proteomes" id="UP000308038"/>
    </source>
</evidence>
<dbReference type="Pfam" id="PF13852">
    <property type="entry name" value="DUF4197"/>
    <property type="match status" value="1"/>
</dbReference>
<organism evidence="1 2">
    <name type="scientific">Sphingomonas olei</name>
    <dbReference type="NCBI Taxonomy" id="1886787"/>
    <lineage>
        <taxon>Bacteria</taxon>
        <taxon>Pseudomonadati</taxon>
        <taxon>Pseudomonadota</taxon>
        <taxon>Alphaproteobacteria</taxon>
        <taxon>Sphingomonadales</taxon>
        <taxon>Sphingomonadaceae</taxon>
        <taxon>Sphingomonas</taxon>
    </lineage>
</organism>
<evidence type="ECO:0000313" key="1">
    <source>
        <dbReference type="EMBL" id="THG40611.1"/>
    </source>
</evidence>
<reference evidence="1 2" key="1">
    <citation type="submission" date="2019-04" db="EMBL/GenBank/DDBJ databases">
        <title>Microbes associate with the intestines of laboratory mice.</title>
        <authorList>
            <person name="Navarre W."/>
            <person name="Wong E."/>
            <person name="Huang K.C."/>
            <person name="Tropini C."/>
            <person name="Ng K."/>
            <person name="Yu B."/>
        </authorList>
    </citation>
    <scope>NUCLEOTIDE SEQUENCE [LARGE SCALE GENOMIC DNA]</scope>
    <source>
        <strain evidence="1 2">NM83_B4-11</strain>
    </source>
</reference>
<sequence>MTHFTRRALLIGAGIALPGLMVAGCATTAMSGDMTEALRRLLTISSERALTRLVSDTGFLNDPAAGLTIPGVEGDRSGAVLGALLRSAPVQRELTLAINRIAADAADRAAPLILNSIRSLTFSDALGIVRGGPTAATGYLQQAIGDRILDAMLPEVGRGLRQFDSQSVLGPVIGAATGINVSAIQRTLTTQVAQAIWRAIGNEEAAIRNDPARAGDRLVAAMLTSGRLMGASQGAADR</sequence>
<keyword evidence="2" id="KW-1185">Reference proteome</keyword>
<protein>
    <submittedName>
        <fullName evidence="1">DUF4197 domain-containing protein</fullName>
    </submittedName>
</protein>
<dbReference type="InterPro" id="IPR025245">
    <property type="entry name" value="DUF4197"/>
</dbReference>
<dbReference type="EMBL" id="SSTI01000004">
    <property type="protein sequence ID" value="THG40611.1"/>
    <property type="molecule type" value="Genomic_DNA"/>
</dbReference>
<comment type="caution">
    <text evidence="1">The sequence shown here is derived from an EMBL/GenBank/DDBJ whole genome shotgun (WGS) entry which is preliminary data.</text>
</comment>
<dbReference type="PROSITE" id="PS51257">
    <property type="entry name" value="PROKAR_LIPOPROTEIN"/>
    <property type="match status" value="1"/>
</dbReference>